<comment type="caution">
    <text evidence="6">The sequence shown here is derived from an EMBL/GenBank/DDBJ whole genome shotgun (WGS) entry which is preliminary data.</text>
</comment>
<dbReference type="PANTHER" id="PTHR30532">
    <property type="entry name" value="IRON III DICITRATE-BINDING PERIPLASMIC PROTEIN"/>
    <property type="match status" value="1"/>
</dbReference>
<evidence type="ECO:0000256" key="3">
    <source>
        <dbReference type="ARBA" id="ARBA00022448"/>
    </source>
</evidence>
<dbReference type="SUPFAM" id="SSF53807">
    <property type="entry name" value="Helical backbone' metal receptor"/>
    <property type="match status" value="2"/>
</dbReference>
<gene>
    <name evidence="6" type="ORF">FKZ61_10310</name>
</gene>
<dbReference type="GO" id="GO:0030288">
    <property type="term" value="C:outer membrane-bounded periplasmic space"/>
    <property type="evidence" value="ECO:0007669"/>
    <property type="project" value="TreeGrafter"/>
</dbReference>
<dbReference type="CDD" id="cd01146">
    <property type="entry name" value="FhuD"/>
    <property type="match status" value="1"/>
</dbReference>
<dbReference type="Gene3D" id="3.40.50.1980">
    <property type="entry name" value="Nitrogenase molybdenum iron protein domain"/>
    <property type="match status" value="3"/>
</dbReference>
<dbReference type="InterPro" id="IPR002491">
    <property type="entry name" value="ABC_transptr_periplasmic_BD"/>
</dbReference>
<reference evidence="6 7" key="1">
    <citation type="submission" date="2019-06" db="EMBL/GenBank/DDBJ databases">
        <title>Genome sequence of Litorilinea aerophila BAA-2444.</title>
        <authorList>
            <person name="Maclea K.S."/>
            <person name="Maurais E.G."/>
            <person name="Iannazzi L.C."/>
        </authorList>
    </citation>
    <scope>NUCLEOTIDE SEQUENCE [LARGE SCALE GENOMIC DNA]</scope>
    <source>
        <strain evidence="6 7">ATCC BAA-2444</strain>
    </source>
</reference>
<evidence type="ECO:0000256" key="1">
    <source>
        <dbReference type="ARBA" id="ARBA00004196"/>
    </source>
</evidence>
<dbReference type="GO" id="GO:1901678">
    <property type="term" value="P:iron coordination entity transport"/>
    <property type="evidence" value="ECO:0007669"/>
    <property type="project" value="UniProtKB-ARBA"/>
</dbReference>
<name>A0A540VGK5_9CHLR</name>
<protein>
    <submittedName>
        <fullName evidence="6">ABC transporter substrate-binding protein</fullName>
    </submittedName>
</protein>
<evidence type="ECO:0000259" key="5">
    <source>
        <dbReference type="PROSITE" id="PS50983"/>
    </source>
</evidence>
<dbReference type="PANTHER" id="PTHR30532:SF24">
    <property type="entry name" value="FERRIC ENTEROBACTIN-BINDING PERIPLASMIC PROTEIN FEPB"/>
    <property type="match status" value="1"/>
</dbReference>
<evidence type="ECO:0000256" key="4">
    <source>
        <dbReference type="ARBA" id="ARBA00022729"/>
    </source>
</evidence>
<dbReference type="InterPro" id="IPR051313">
    <property type="entry name" value="Bact_iron-sidero_bind"/>
</dbReference>
<dbReference type="AlphaFoldDB" id="A0A540VGK5"/>
<feature type="domain" description="Fe/B12 periplasmic-binding" evidence="5">
    <location>
        <begin position="124"/>
        <end position="400"/>
    </location>
</feature>
<dbReference type="Pfam" id="PF01497">
    <property type="entry name" value="Peripla_BP_2"/>
    <property type="match status" value="1"/>
</dbReference>
<dbReference type="Proteomes" id="UP000317371">
    <property type="component" value="Unassembled WGS sequence"/>
</dbReference>
<dbReference type="OrthoDB" id="1846031at2"/>
<keyword evidence="4" id="KW-0732">Signal</keyword>
<dbReference type="FunCoup" id="A0A540VGK5">
    <property type="interactions" value="121"/>
</dbReference>
<feature type="domain" description="Fe/B12 periplasmic-binding" evidence="5">
    <location>
        <begin position="1"/>
        <end position="99"/>
    </location>
</feature>
<comment type="subcellular location">
    <subcellularLocation>
        <location evidence="1">Cell envelope</location>
    </subcellularLocation>
</comment>
<dbReference type="EMBL" id="VIGC01000011">
    <property type="protein sequence ID" value="TQE95899.1"/>
    <property type="molecule type" value="Genomic_DNA"/>
</dbReference>
<keyword evidence="3" id="KW-0813">Transport</keyword>
<proteinExistence type="inferred from homology"/>
<accession>A0A540VGK5</accession>
<keyword evidence="7" id="KW-1185">Reference proteome</keyword>
<evidence type="ECO:0000256" key="2">
    <source>
        <dbReference type="ARBA" id="ARBA00008814"/>
    </source>
</evidence>
<sequence>MVEQIGLENAWEDATFQQYGFSTVSVEALPDLGDVHFFYVVQEENNVFAREAVRPVWESLPFVQNGHAYPLGGDTWLFGGPLSAQVLVHAILDALGLALPAETAFPVTIEHKFGTTTIPQAPQRVLSLGYNDQDPILALGVVPVAVRYWFGDPGDQIWPWAEEALGDARPAILNMPFGELNFEAIAALQPDLIIAVSAGIDEEEYALLSQIAPTVAQSDAYVNFGTPWQEQTRLIGRALGKEALANRLVAEMEARFAQAREAHPEFVGATAAIASPAGEGQFFFSGPQHERQRVLTSLGFVLPEELAQIAGDSFYGTISGERLDLLDTDVLIWTVSSPEQRAAIESNPLYQQLAVAREGRHIFLDTSGSGELVGPALVFSSVLSLPLVFDELVPMLAERLQR</sequence>
<evidence type="ECO:0000313" key="6">
    <source>
        <dbReference type="EMBL" id="TQE95899.1"/>
    </source>
</evidence>
<dbReference type="InParanoid" id="A0A540VGK5"/>
<dbReference type="PROSITE" id="PS50983">
    <property type="entry name" value="FE_B12_PBP"/>
    <property type="match status" value="2"/>
</dbReference>
<evidence type="ECO:0000313" key="7">
    <source>
        <dbReference type="Proteomes" id="UP000317371"/>
    </source>
</evidence>
<organism evidence="6 7">
    <name type="scientific">Litorilinea aerophila</name>
    <dbReference type="NCBI Taxonomy" id="1204385"/>
    <lineage>
        <taxon>Bacteria</taxon>
        <taxon>Bacillati</taxon>
        <taxon>Chloroflexota</taxon>
        <taxon>Caldilineae</taxon>
        <taxon>Caldilineales</taxon>
        <taxon>Caldilineaceae</taxon>
        <taxon>Litorilinea</taxon>
    </lineage>
</organism>
<comment type="similarity">
    <text evidence="2">Belongs to the bacterial solute-binding protein 8 family.</text>
</comment>